<accession>A0ACB7Z2L1</accession>
<proteinExistence type="predicted"/>
<comment type="caution">
    <text evidence="1">The sequence shown here is derived from an EMBL/GenBank/DDBJ whole genome shotgun (WGS) entry which is preliminary data.</text>
</comment>
<sequence>MIWNDEVGHLSRRSSNPLEGNLVTTTVWHFTLSISSSAATTRVVWRYMREGILLFNFLSSCDETVLDRFETFLMTDPCDFGALKRSKIDVFDDIDNIASFAMMWLLLDFFTNMQAGAGAVYPWPALESLTAYPFWIKATCPL</sequence>
<dbReference type="Proteomes" id="UP000828048">
    <property type="component" value="Chromosome 4"/>
</dbReference>
<keyword evidence="2" id="KW-1185">Reference proteome</keyword>
<name>A0ACB7Z2L1_9ERIC</name>
<protein>
    <submittedName>
        <fullName evidence="1">Uncharacterized protein</fullName>
    </submittedName>
</protein>
<evidence type="ECO:0000313" key="2">
    <source>
        <dbReference type="Proteomes" id="UP000828048"/>
    </source>
</evidence>
<reference evidence="1 2" key="1">
    <citation type="journal article" date="2021" name="Hortic Res">
        <title>High-quality reference genome and annotation aids understanding of berry development for evergreen blueberry (Vaccinium darrowii).</title>
        <authorList>
            <person name="Yu J."/>
            <person name="Hulse-Kemp A.M."/>
            <person name="Babiker E."/>
            <person name="Staton M."/>
        </authorList>
    </citation>
    <scope>NUCLEOTIDE SEQUENCE [LARGE SCALE GENOMIC DNA]</scope>
    <source>
        <strain evidence="2">cv. NJ 8807/NJ 8810</strain>
        <tissue evidence="1">Young leaf</tissue>
    </source>
</reference>
<dbReference type="EMBL" id="CM037154">
    <property type="protein sequence ID" value="KAH7860030.1"/>
    <property type="molecule type" value="Genomic_DNA"/>
</dbReference>
<organism evidence="1 2">
    <name type="scientific">Vaccinium darrowii</name>
    <dbReference type="NCBI Taxonomy" id="229202"/>
    <lineage>
        <taxon>Eukaryota</taxon>
        <taxon>Viridiplantae</taxon>
        <taxon>Streptophyta</taxon>
        <taxon>Embryophyta</taxon>
        <taxon>Tracheophyta</taxon>
        <taxon>Spermatophyta</taxon>
        <taxon>Magnoliopsida</taxon>
        <taxon>eudicotyledons</taxon>
        <taxon>Gunneridae</taxon>
        <taxon>Pentapetalae</taxon>
        <taxon>asterids</taxon>
        <taxon>Ericales</taxon>
        <taxon>Ericaceae</taxon>
        <taxon>Vaccinioideae</taxon>
        <taxon>Vaccinieae</taxon>
        <taxon>Vaccinium</taxon>
    </lineage>
</organism>
<gene>
    <name evidence="1" type="ORF">Vadar_008333</name>
</gene>
<evidence type="ECO:0000313" key="1">
    <source>
        <dbReference type="EMBL" id="KAH7860030.1"/>
    </source>
</evidence>